<dbReference type="PANTHER" id="PTHR13333:SF5">
    <property type="entry name" value="M-AAA PROTEASE-INTERACTING PROTEIN 1, MITOCHONDRIAL"/>
    <property type="match status" value="1"/>
</dbReference>
<proteinExistence type="predicted"/>
<dbReference type="Proteomes" id="UP000694941">
    <property type="component" value="Unplaced"/>
</dbReference>
<gene>
    <name evidence="2" type="primary">LOC106465103</name>
</gene>
<name>A0ABM1BF61_LIMPO</name>
<organism evidence="1 2">
    <name type="scientific">Limulus polyphemus</name>
    <name type="common">Atlantic horseshoe crab</name>
    <dbReference type="NCBI Taxonomy" id="6850"/>
    <lineage>
        <taxon>Eukaryota</taxon>
        <taxon>Metazoa</taxon>
        <taxon>Ecdysozoa</taxon>
        <taxon>Arthropoda</taxon>
        <taxon>Chelicerata</taxon>
        <taxon>Merostomata</taxon>
        <taxon>Xiphosura</taxon>
        <taxon>Limulidae</taxon>
        <taxon>Limulus</taxon>
    </lineage>
</organism>
<protein>
    <submittedName>
        <fullName evidence="2">Uncharacterized protein LOC106465103 isoform X1</fullName>
    </submittedName>
</protein>
<keyword evidence="1" id="KW-1185">Reference proteome</keyword>
<dbReference type="GeneID" id="106465103"/>
<evidence type="ECO:0000313" key="2">
    <source>
        <dbReference type="RefSeq" id="XP_013780753.1"/>
    </source>
</evidence>
<sequence length="390" mass="45392">MRYFKGNHPSLFKTKYMFKKDCFNSLLCSGTITNSNTYIRTKFSNICERQNYYFCEQRKSDALPVFKLDLIQATSRNRRSGLLAGLLKTTCRSLIFSVYRPVLGFHKEYKSNCFYPLLESPGMSLLKFQLPLKTVDWKMTLLPIPVNRSQSFMCYNCSSKSTSQKEKNCFSFYPLPKALRQFSTSAVYYEQEKPDVEGDGKDDKTANSLTDFPHIVWPSLFLTVKNWIQTKIIIQPYLDKQFNHKDFVVGAKQALGVVSSLLAVGDFEGLDGLVTQNAIAEIKKNYLTLNVQQRQELEVKLNDIYFCFPYQIGIMLEDGSQQRFVEVTVVYHCLRDFDEIKKEDPSLQTINQYKDRIFVCNYRFIREYTKGVESDWIINRLNHFKPSNLG</sequence>
<evidence type="ECO:0000313" key="1">
    <source>
        <dbReference type="Proteomes" id="UP000694941"/>
    </source>
</evidence>
<reference evidence="2" key="1">
    <citation type="submission" date="2025-08" db="UniProtKB">
        <authorList>
            <consortium name="RefSeq"/>
        </authorList>
    </citation>
    <scope>IDENTIFICATION</scope>
    <source>
        <tissue evidence="2">Muscle</tissue>
    </source>
</reference>
<accession>A0ABM1BF61</accession>
<dbReference type="RefSeq" id="XP_013780753.1">
    <property type="nucleotide sequence ID" value="XM_013925299.2"/>
</dbReference>
<dbReference type="PANTHER" id="PTHR13333">
    <property type="entry name" value="M-AAA PROTEASE-INTERACTING PROTEIN 1, MITOCHONDRIAL"/>
    <property type="match status" value="1"/>
</dbReference>